<dbReference type="InterPro" id="IPR005905">
    <property type="entry name" value="D_ala_D_ala"/>
</dbReference>
<dbReference type="Pfam" id="PF07478">
    <property type="entry name" value="Dala_Dala_lig_C"/>
    <property type="match status" value="1"/>
</dbReference>
<proteinExistence type="inferred from homology"/>
<dbReference type="PROSITE" id="PS00844">
    <property type="entry name" value="DALA_DALA_LIGASE_2"/>
    <property type="match status" value="1"/>
</dbReference>
<dbReference type="PROSITE" id="PS50975">
    <property type="entry name" value="ATP_GRASP"/>
    <property type="match status" value="1"/>
</dbReference>
<dbReference type="HAMAP" id="MF_00047">
    <property type="entry name" value="Dala_Dala_lig"/>
    <property type="match status" value="1"/>
</dbReference>
<evidence type="ECO:0000313" key="19">
    <source>
        <dbReference type="Proteomes" id="UP000218775"/>
    </source>
</evidence>
<dbReference type="Gene3D" id="3.40.50.20">
    <property type="match status" value="1"/>
</dbReference>
<dbReference type="InterPro" id="IPR013815">
    <property type="entry name" value="ATP_grasp_subdomain_1"/>
</dbReference>
<feature type="binding site" evidence="14">
    <location>
        <begin position="187"/>
        <end position="189"/>
    </location>
    <ligand>
        <name>ATP</name>
        <dbReference type="ChEBI" id="CHEBI:30616"/>
    </ligand>
</feature>
<dbReference type="InterPro" id="IPR000291">
    <property type="entry name" value="D-Ala_lig_Van_CS"/>
</dbReference>
<dbReference type="SUPFAM" id="SSF52440">
    <property type="entry name" value="PreATP-grasp domain"/>
    <property type="match status" value="1"/>
</dbReference>
<evidence type="ECO:0000256" key="5">
    <source>
        <dbReference type="ARBA" id="ARBA00022741"/>
    </source>
</evidence>
<comment type="function">
    <text evidence="12">Cell wall formation.</text>
</comment>
<organism evidence="18 19">
    <name type="scientific">Aerophobetes bacterium</name>
    <dbReference type="NCBI Taxonomy" id="2030807"/>
    <lineage>
        <taxon>Bacteria</taxon>
        <taxon>Candidatus Aerophobota</taxon>
    </lineage>
</organism>
<keyword evidence="5 14" id="KW-0547">Nucleotide-binding</keyword>
<dbReference type="GO" id="GO:0009252">
    <property type="term" value="P:peptidoglycan biosynthetic process"/>
    <property type="evidence" value="ECO:0007669"/>
    <property type="project" value="UniProtKB-UniRule"/>
</dbReference>
<accession>A0A2A4X016</accession>
<feature type="binding site" evidence="15">
    <location>
        <position position="307"/>
    </location>
    <ligand>
        <name>Mg(2+)</name>
        <dbReference type="ChEBI" id="CHEBI:18420"/>
        <label>1</label>
    </ligand>
</feature>
<keyword evidence="10 15" id="KW-0464">Manganese</keyword>
<dbReference type="GO" id="GO:0005524">
    <property type="term" value="F:ATP binding"/>
    <property type="evidence" value="ECO:0007669"/>
    <property type="project" value="UniProtKB-UniRule"/>
</dbReference>
<evidence type="ECO:0000259" key="17">
    <source>
        <dbReference type="PROSITE" id="PS50975"/>
    </source>
</evidence>
<comment type="pathway">
    <text evidence="12">Cell wall biogenesis; peptidoglycan biosynthesis.</text>
</comment>
<evidence type="ECO:0000256" key="3">
    <source>
        <dbReference type="ARBA" id="ARBA00022598"/>
    </source>
</evidence>
<dbReference type="EC" id="6.3.2.4" evidence="12"/>
<comment type="catalytic activity">
    <reaction evidence="12">
        <text>2 D-alanine + ATP = D-alanyl-D-alanine + ADP + phosphate + H(+)</text>
        <dbReference type="Rhea" id="RHEA:11224"/>
        <dbReference type="ChEBI" id="CHEBI:15378"/>
        <dbReference type="ChEBI" id="CHEBI:30616"/>
        <dbReference type="ChEBI" id="CHEBI:43474"/>
        <dbReference type="ChEBI" id="CHEBI:57416"/>
        <dbReference type="ChEBI" id="CHEBI:57822"/>
        <dbReference type="ChEBI" id="CHEBI:456216"/>
        <dbReference type="EC" id="6.3.2.4"/>
    </reaction>
</comment>
<keyword evidence="7 15" id="KW-0460">Magnesium</keyword>
<keyword evidence="4 15" id="KW-0479">Metal-binding</keyword>
<evidence type="ECO:0000256" key="15">
    <source>
        <dbReference type="PIRSR" id="PIRSR039102-3"/>
    </source>
</evidence>
<keyword evidence="9 12" id="KW-0573">Peptidoglycan synthesis</keyword>
<feature type="active site" evidence="13">
    <location>
        <position position="331"/>
    </location>
</feature>
<dbReference type="SUPFAM" id="SSF56059">
    <property type="entry name" value="Glutathione synthetase ATP-binding domain-like"/>
    <property type="match status" value="1"/>
</dbReference>
<dbReference type="PROSITE" id="PS00843">
    <property type="entry name" value="DALA_DALA_LIGASE_1"/>
    <property type="match status" value="1"/>
</dbReference>
<comment type="cofactor">
    <cofactor evidence="15">
        <name>Mg(2+)</name>
        <dbReference type="ChEBI" id="CHEBI:18420"/>
    </cofactor>
    <cofactor evidence="15">
        <name>Mn(2+)</name>
        <dbReference type="ChEBI" id="CHEBI:29035"/>
    </cofactor>
    <text evidence="15">Binds 2 magnesium or manganese ions per subunit.</text>
</comment>
<evidence type="ECO:0000256" key="4">
    <source>
        <dbReference type="ARBA" id="ARBA00022723"/>
    </source>
</evidence>
<dbReference type="Proteomes" id="UP000218775">
    <property type="component" value="Unassembled WGS sequence"/>
</dbReference>
<dbReference type="PANTHER" id="PTHR23132">
    <property type="entry name" value="D-ALANINE--D-ALANINE LIGASE"/>
    <property type="match status" value="1"/>
</dbReference>
<evidence type="ECO:0000256" key="16">
    <source>
        <dbReference type="PROSITE-ProRule" id="PRU00409"/>
    </source>
</evidence>
<evidence type="ECO:0000256" key="7">
    <source>
        <dbReference type="ARBA" id="ARBA00022842"/>
    </source>
</evidence>
<feature type="domain" description="ATP-grasp" evidence="17">
    <location>
        <begin position="151"/>
        <end position="353"/>
    </location>
</feature>
<evidence type="ECO:0000256" key="6">
    <source>
        <dbReference type="ARBA" id="ARBA00022840"/>
    </source>
</evidence>
<dbReference type="InterPro" id="IPR011761">
    <property type="entry name" value="ATP-grasp"/>
</dbReference>
<dbReference type="Gene3D" id="3.30.1490.20">
    <property type="entry name" value="ATP-grasp fold, A domain"/>
    <property type="match status" value="1"/>
</dbReference>
<dbReference type="InterPro" id="IPR011127">
    <property type="entry name" value="Dala_Dala_lig_N"/>
</dbReference>
<dbReference type="GO" id="GO:0005829">
    <property type="term" value="C:cytosol"/>
    <property type="evidence" value="ECO:0007669"/>
    <property type="project" value="TreeGrafter"/>
</dbReference>
<keyword evidence="8 12" id="KW-0133">Cell shape</keyword>
<dbReference type="UniPathway" id="UPA00219"/>
<comment type="similarity">
    <text evidence="2 12">Belongs to the D-alanine--D-alanine ligase family.</text>
</comment>
<dbReference type="PANTHER" id="PTHR23132:SF25">
    <property type="entry name" value="D-ALANINE--D-ALANINE LIGASE A"/>
    <property type="match status" value="1"/>
</dbReference>
<feature type="binding site" evidence="15">
    <location>
        <position position="320"/>
    </location>
    <ligand>
        <name>Mg(2+)</name>
        <dbReference type="ChEBI" id="CHEBI:18420"/>
        <label>2</label>
    </ligand>
</feature>
<evidence type="ECO:0000313" key="18">
    <source>
        <dbReference type="EMBL" id="PCI75834.1"/>
    </source>
</evidence>
<keyword evidence="3 12" id="KW-0436">Ligase</keyword>
<dbReference type="EMBL" id="NVUK01000039">
    <property type="protein sequence ID" value="PCI75834.1"/>
    <property type="molecule type" value="Genomic_DNA"/>
</dbReference>
<evidence type="ECO:0000256" key="1">
    <source>
        <dbReference type="ARBA" id="ARBA00001936"/>
    </source>
</evidence>
<evidence type="ECO:0000256" key="13">
    <source>
        <dbReference type="PIRSR" id="PIRSR039102-1"/>
    </source>
</evidence>
<evidence type="ECO:0000256" key="10">
    <source>
        <dbReference type="ARBA" id="ARBA00023211"/>
    </source>
</evidence>
<dbReference type="GO" id="GO:0008360">
    <property type="term" value="P:regulation of cell shape"/>
    <property type="evidence" value="ECO:0007669"/>
    <property type="project" value="UniProtKB-KW"/>
</dbReference>
<evidence type="ECO:0000256" key="9">
    <source>
        <dbReference type="ARBA" id="ARBA00022984"/>
    </source>
</evidence>
<feature type="active site" evidence="13">
    <location>
        <position position="19"/>
    </location>
</feature>
<sequence length="366" mass="39944">MIASLKPRVALLFGGHSLEHSVSCISAWWTLQHIDHSKYLVVPIAIDKKGKWHVLKMSAIKPYLSLNKSLIEQVDSEESIPTGWLDPRFESGNELFSPSLIKKSIDVAYVMIHGFPGEDGSLAGLFSYLDIPVVGCGAMALSIGMHKIMSKQIVSGAGIDVAKYQAVKKSNPYSVDAIVDTLELPLFVKPVNSGSSIGISKVHNKEGLRESIELAFNFSNEVLIESMVYGREIEVAVVEIEGRAVACPLGEIISGSDFYSYSAKYDKNSPATTRLPQDIDPGAYKNLQETAIKVFEALSFKGMGRIDFFLTKKNRVVFNEVNAIPGFTPISLFPMMAKAHGISGIELTTLLIENALAKTDSLSLLC</sequence>
<comment type="caution">
    <text evidence="18">The sequence shown here is derived from an EMBL/GenBank/DDBJ whole genome shotgun (WGS) entry which is preliminary data.</text>
</comment>
<dbReference type="GO" id="GO:0008716">
    <property type="term" value="F:D-alanine-D-alanine ligase activity"/>
    <property type="evidence" value="ECO:0007669"/>
    <property type="project" value="UniProtKB-UniRule"/>
</dbReference>
<feature type="binding site" evidence="14">
    <location>
        <begin position="319"/>
        <end position="320"/>
    </location>
    <ligand>
        <name>ATP</name>
        <dbReference type="ChEBI" id="CHEBI:30616"/>
    </ligand>
</feature>
<dbReference type="NCBIfam" id="TIGR01205">
    <property type="entry name" value="D_ala_D_alaTIGR"/>
    <property type="match status" value="1"/>
</dbReference>
<keyword evidence="11 12" id="KW-0961">Cell wall biogenesis/degradation</keyword>
<dbReference type="Gene3D" id="3.30.470.20">
    <property type="entry name" value="ATP-grasp fold, B domain"/>
    <property type="match status" value="1"/>
</dbReference>
<keyword evidence="6 16" id="KW-0067">ATP-binding</keyword>
<dbReference type="InterPro" id="IPR016185">
    <property type="entry name" value="PreATP-grasp_dom_sf"/>
</dbReference>
<dbReference type="GO" id="GO:0071555">
    <property type="term" value="P:cell wall organization"/>
    <property type="evidence" value="ECO:0007669"/>
    <property type="project" value="UniProtKB-KW"/>
</dbReference>
<dbReference type="PIRSF" id="PIRSF039102">
    <property type="entry name" value="Ddl/VanB"/>
    <property type="match status" value="1"/>
</dbReference>
<dbReference type="AlphaFoldDB" id="A0A2A4X016"/>
<comment type="cofactor">
    <cofactor evidence="1">
        <name>Mn(2+)</name>
        <dbReference type="ChEBI" id="CHEBI:29035"/>
    </cofactor>
</comment>
<evidence type="ECO:0000256" key="14">
    <source>
        <dbReference type="PIRSR" id="PIRSR039102-2"/>
    </source>
</evidence>
<dbReference type="NCBIfam" id="NF002528">
    <property type="entry name" value="PRK01966.1-4"/>
    <property type="match status" value="1"/>
</dbReference>
<reference evidence="19" key="1">
    <citation type="submission" date="2017-08" db="EMBL/GenBank/DDBJ databases">
        <title>A dynamic microbial community with high functional redundancy inhabits the cold, oxic subseafloor aquifer.</title>
        <authorList>
            <person name="Tully B.J."/>
            <person name="Wheat C.G."/>
            <person name="Glazer B.T."/>
            <person name="Huber J.A."/>
        </authorList>
    </citation>
    <scope>NUCLEOTIDE SEQUENCE [LARGE SCALE GENOMIC DNA]</scope>
</reference>
<keyword evidence="12" id="KW-0963">Cytoplasm</keyword>
<evidence type="ECO:0000256" key="11">
    <source>
        <dbReference type="ARBA" id="ARBA00023316"/>
    </source>
</evidence>
<evidence type="ECO:0000256" key="2">
    <source>
        <dbReference type="ARBA" id="ARBA00010871"/>
    </source>
</evidence>
<feature type="binding site" evidence="15">
    <location>
        <position position="320"/>
    </location>
    <ligand>
        <name>Mg(2+)</name>
        <dbReference type="ChEBI" id="CHEBI:18420"/>
        <label>1</label>
    </ligand>
</feature>
<comment type="subcellular location">
    <subcellularLocation>
        <location evidence="12">Cytoplasm</location>
    </subcellularLocation>
</comment>
<feature type="binding site" evidence="14">
    <location>
        <begin position="195"/>
        <end position="196"/>
    </location>
    <ligand>
        <name>ATP</name>
        <dbReference type="ChEBI" id="CHEBI:30616"/>
    </ligand>
</feature>
<name>A0A2A4X016_UNCAE</name>
<protein>
    <recommendedName>
        <fullName evidence="12">D-alanine--D-alanine ligase</fullName>
        <ecNumber evidence="12">6.3.2.4</ecNumber>
    </recommendedName>
    <alternativeName>
        <fullName evidence="12">D-Ala-D-Ala ligase</fullName>
    </alternativeName>
    <alternativeName>
        <fullName evidence="12">D-alanylalanine synthetase</fullName>
    </alternativeName>
</protein>
<dbReference type="Pfam" id="PF01820">
    <property type="entry name" value="Dala_Dala_lig_N"/>
    <property type="match status" value="1"/>
</dbReference>
<gene>
    <name evidence="12" type="primary">ddl</name>
    <name evidence="18" type="ORF">COB21_05185</name>
</gene>
<feature type="binding site" evidence="14">
    <location>
        <position position="147"/>
    </location>
    <ligand>
        <name>ATP</name>
        <dbReference type="ChEBI" id="CHEBI:30616"/>
    </ligand>
</feature>
<evidence type="ECO:0000256" key="12">
    <source>
        <dbReference type="HAMAP-Rule" id="MF_00047"/>
    </source>
</evidence>
<dbReference type="InterPro" id="IPR011095">
    <property type="entry name" value="Dala_Dala_lig_C"/>
</dbReference>
<feature type="binding site" evidence="15">
    <location>
        <position position="322"/>
    </location>
    <ligand>
        <name>Mg(2+)</name>
        <dbReference type="ChEBI" id="CHEBI:18420"/>
        <label>2</label>
    </ligand>
</feature>
<evidence type="ECO:0000256" key="8">
    <source>
        <dbReference type="ARBA" id="ARBA00022960"/>
    </source>
</evidence>
<feature type="binding site" evidence="14">
    <location>
        <begin position="225"/>
        <end position="232"/>
    </location>
    <ligand>
        <name>ATP</name>
        <dbReference type="ChEBI" id="CHEBI:30616"/>
    </ligand>
</feature>
<feature type="active site" evidence="13">
    <location>
        <position position="195"/>
    </location>
</feature>
<dbReference type="GO" id="GO:0046872">
    <property type="term" value="F:metal ion binding"/>
    <property type="evidence" value="ECO:0007669"/>
    <property type="project" value="UniProtKB-KW"/>
</dbReference>